<organism evidence="2 3">
    <name type="scientific">Rhizoctonia solani</name>
    <dbReference type="NCBI Taxonomy" id="456999"/>
    <lineage>
        <taxon>Eukaryota</taxon>
        <taxon>Fungi</taxon>
        <taxon>Dikarya</taxon>
        <taxon>Basidiomycota</taxon>
        <taxon>Agaricomycotina</taxon>
        <taxon>Agaricomycetes</taxon>
        <taxon>Cantharellales</taxon>
        <taxon>Ceratobasidiaceae</taxon>
        <taxon>Rhizoctonia</taxon>
    </lineage>
</organism>
<feature type="region of interest" description="Disordered" evidence="1">
    <location>
        <begin position="117"/>
        <end position="189"/>
    </location>
</feature>
<protein>
    <submittedName>
        <fullName evidence="2">Uncharacterized protein</fullName>
    </submittedName>
</protein>
<gene>
    <name evidence="2" type="ORF">RDB_LOCUS112939</name>
</gene>
<evidence type="ECO:0000256" key="1">
    <source>
        <dbReference type="SAM" id="MobiDB-lite"/>
    </source>
</evidence>
<dbReference type="EMBL" id="CAJMWS010000329">
    <property type="protein sequence ID" value="CAE6434164.1"/>
    <property type="molecule type" value="Genomic_DNA"/>
</dbReference>
<feature type="compositionally biased region" description="Polar residues" evidence="1">
    <location>
        <begin position="165"/>
        <end position="189"/>
    </location>
</feature>
<evidence type="ECO:0000313" key="2">
    <source>
        <dbReference type="EMBL" id="CAE6434164.1"/>
    </source>
</evidence>
<sequence>MDEDYYKQCTIHIRTKRIIECLPSRLYLQQFLRPFGSVSALYEWCFRNGKIQDDKPNNVLVLFEHQRIASSLLKASANEGPGSFWAMHGVIAFPIQGPCHGIFSKEIAPKIEDLRTSGMDERPSASGEPMHSTKRQHWAEKPHNSGSIPRIIDTRPTKRSRSENTEVGVSGISSASTGHTIASTSTSKYSRTLDIVPESTEWMRTRITELESELESTRAARDLAVSEQHMATIAHQAEQKARREAMAQKSSAVAAMSRAEAEQGRLLSELERIASRRPTSSREENDSGRSSKPEAKMLEQELDEIRDRENKHNMHNSHLELQLEKANIEISQLRSDLSSTQEKLDSTQKSLESLERKYSSTRRKYGISKEKLGTYKTRFENERSIVKKL</sequence>
<dbReference type="AlphaFoldDB" id="A0A8H3AK68"/>
<feature type="compositionally biased region" description="Basic and acidic residues" evidence="1">
    <location>
        <begin position="152"/>
        <end position="164"/>
    </location>
</feature>
<evidence type="ECO:0000313" key="3">
    <source>
        <dbReference type="Proteomes" id="UP000663846"/>
    </source>
</evidence>
<dbReference type="Proteomes" id="UP000663846">
    <property type="component" value="Unassembled WGS sequence"/>
</dbReference>
<reference evidence="2" key="1">
    <citation type="submission" date="2021-01" db="EMBL/GenBank/DDBJ databases">
        <authorList>
            <person name="Kaushik A."/>
        </authorList>
    </citation>
    <scope>NUCLEOTIDE SEQUENCE</scope>
    <source>
        <strain evidence="2">AG1-1C</strain>
    </source>
</reference>
<feature type="region of interest" description="Disordered" evidence="1">
    <location>
        <begin position="268"/>
        <end position="296"/>
    </location>
</feature>
<accession>A0A8H3AK68</accession>
<proteinExistence type="predicted"/>
<comment type="caution">
    <text evidence="2">The sequence shown here is derived from an EMBL/GenBank/DDBJ whole genome shotgun (WGS) entry which is preliminary data.</text>
</comment>
<name>A0A8H3AK68_9AGAM</name>